<dbReference type="EMBL" id="LAZR01021939">
    <property type="protein sequence ID" value="KKL83596.1"/>
    <property type="molecule type" value="Genomic_DNA"/>
</dbReference>
<name>A0A0F9FZB0_9ZZZZ</name>
<organism evidence="1">
    <name type="scientific">marine sediment metagenome</name>
    <dbReference type="NCBI Taxonomy" id="412755"/>
    <lineage>
        <taxon>unclassified sequences</taxon>
        <taxon>metagenomes</taxon>
        <taxon>ecological metagenomes</taxon>
    </lineage>
</organism>
<sequence length="125" mass="14146">MGCGLTGCPDSLPLPWDNDFESLDKRSNSISYLQVIPNEDEFEREELQDIRDRARRLSIQGSPAKTVEERLYQELADVTDQLDAFAAREEAEVAEAFGNVTIVTAPVIKGHRHNRPFLGGYRKPR</sequence>
<evidence type="ECO:0000313" key="1">
    <source>
        <dbReference type="EMBL" id="KKL83596.1"/>
    </source>
</evidence>
<protein>
    <submittedName>
        <fullName evidence="1">Uncharacterized protein</fullName>
    </submittedName>
</protein>
<accession>A0A0F9FZB0</accession>
<dbReference type="AlphaFoldDB" id="A0A0F9FZB0"/>
<proteinExistence type="predicted"/>
<gene>
    <name evidence="1" type="ORF">LCGC14_1973140</name>
</gene>
<comment type="caution">
    <text evidence="1">The sequence shown here is derived from an EMBL/GenBank/DDBJ whole genome shotgun (WGS) entry which is preliminary data.</text>
</comment>
<reference evidence="1" key="1">
    <citation type="journal article" date="2015" name="Nature">
        <title>Complex archaea that bridge the gap between prokaryotes and eukaryotes.</title>
        <authorList>
            <person name="Spang A."/>
            <person name="Saw J.H."/>
            <person name="Jorgensen S.L."/>
            <person name="Zaremba-Niedzwiedzka K."/>
            <person name="Martijn J."/>
            <person name="Lind A.E."/>
            <person name="van Eijk R."/>
            <person name="Schleper C."/>
            <person name="Guy L."/>
            <person name="Ettema T.J."/>
        </authorList>
    </citation>
    <scope>NUCLEOTIDE SEQUENCE</scope>
</reference>